<sequence>MKLPVLVIVYAIANFLYDYMMNLLDGMTYSEAWLSLGTYFIMLSSTEYIVLLTALLILIVSMFAPSIKQLLASSASMQRLTAQWGSPSGKETPRKD</sequence>
<reference evidence="2 3" key="1">
    <citation type="submission" date="2020-08" db="EMBL/GenBank/DDBJ databases">
        <title>Genomic Encyclopedia of Type Strains, Phase III (KMG-III): the genomes of soil and plant-associated and newly described type strains.</title>
        <authorList>
            <person name="Whitman W."/>
        </authorList>
    </citation>
    <scope>NUCLEOTIDE SEQUENCE [LARGE SCALE GENOMIC DNA]</scope>
    <source>
        <strain evidence="2 3">CECT 8234</strain>
    </source>
</reference>
<feature type="transmembrane region" description="Helical" evidence="1">
    <location>
        <begin position="36"/>
        <end position="64"/>
    </location>
</feature>
<organism evidence="2 3">
    <name type="scientific">Paenibacillus endophyticus</name>
    <dbReference type="NCBI Taxonomy" id="1294268"/>
    <lineage>
        <taxon>Bacteria</taxon>
        <taxon>Bacillati</taxon>
        <taxon>Bacillota</taxon>
        <taxon>Bacilli</taxon>
        <taxon>Bacillales</taxon>
        <taxon>Paenibacillaceae</taxon>
        <taxon>Paenibacillus</taxon>
    </lineage>
</organism>
<evidence type="ECO:0000256" key="1">
    <source>
        <dbReference type="SAM" id="Phobius"/>
    </source>
</evidence>
<dbReference type="AlphaFoldDB" id="A0A7W5GC82"/>
<evidence type="ECO:0000313" key="2">
    <source>
        <dbReference type="EMBL" id="MBB3155094.1"/>
    </source>
</evidence>
<dbReference type="Proteomes" id="UP000518605">
    <property type="component" value="Unassembled WGS sequence"/>
</dbReference>
<keyword evidence="1" id="KW-1133">Transmembrane helix</keyword>
<comment type="caution">
    <text evidence="2">The sequence shown here is derived from an EMBL/GenBank/DDBJ whole genome shotgun (WGS) entry which is preliminary data.</text>
</comment>
<keyword evidence="3" id="KW-1185">Reference proteome</keyword>
<keyword evidence="1" id="KW-0812">Transmembrane</keyword>
<accession>A0A7W5GC82</accession>
<dbReference type="InterPro" id="IPR058725">
    <property type="entry name" value="YczF"/>
</dbReference>
<name>A0A7W5GC82_9BACL</name>
<feature type="transmembrane region" description="Helical" evidence="1">
    <location>
        <begin position="7"/>
        <end position="24"/>
    </location>
</feature>
<evidence type="ECO:0000313" key="3">
    <source>
        <dbReference type="Proteomes" id="UP000518605"/>
    </source>
</evidence>
<keyword evidence="1" id="KW-0472">Membrane</keyword>
<gene>
    <name evidence="2" type="ORF">FHS16_005201</name>
</gene>
<proteinExistence type="predicted"/>
<dbReference type="Pfam" id="PF26310">
    <property type="entry name" value="YczF"/>
    <property type="match status" value="1"/>
</dbReference>
<dbReference type="EMBL" id="JACHXW010000021">
    <property type="protein sequence ID" value="MBB3155094.1"/>
    <property type="molecule type" value="Genomic_DNA"/>
</dbReference>
<protein>
    <submittedName>
        <fullName evidence="2">Uncharacterized protein</fullName>
    </submittedName>
</protein>
<dbReference type="RefSeq" id="WP_183569472.1">
    <property type="nucleotide sequence ID" value="NZ_CBCSLB010000020.1"/>
</dbReference>